<dbReference type="PANTHER" id="PTHR35402:SF2">
    <property type="entry name" value="FLAGELLA ACCESSORY PROTEIN J"/>
    <property type="match status" value="1"/>
</dbReference>
<sequence length="551" mass="61442">MIEAKRLRLFQGIEFGRRDVILILSSFLVFGIFMPLYFETGRYAYVAVAGAGGASALFLILRPVIARDERRTNINSNIPLFITAFATLSTSDANRVDLLEILSRKDKIGYIREDLARLVNLVKRWKRGLSEAAMLLASRTPSEVFADFLARFGHAIDSGQDFQEFILNESDTVMSNFETAYISALYTFDLYKDMYVSMLLSFAFLVAFVMIMPVLIPMNVTVVFALSFLAIILGEAVLMYGIKIVLPNDPIWHDTGLRTEVQDHMRRILMMAGAACVAILAVLFATRLVYRIPFYFSVAMVITPLAWPGMVGSRYEREIAKKDEMFGSFIRSLSGSAAARGNMVIDALKSIVMHDFGTLTRDVRNLYKRLRYRINPVQAWRAFSADTGSHLIEVFSESYVESVELGADAGKSGNIVANNFDRVVRLRKRRHSSVTSFVGVIYGITGGLAFSLAISYGVLEIINQVFRTFPPSEISDFGIFIGQPTAALLTIQVFLMAMLIVHSFIAGIALKVSDGGKMIHGLHHGVFMTWMISFIVYGTLIITRLILGTGI</sequence>
<keyword evidence="5 6" id="KW-0472">Membrane</keyword>
<keyword evidence="3 6" id="KW-0812">Transmembrane</keyword>
<keyword evidence="4 6" id="KW-1133">Transmembrane helix</keyword>
<organism evidence="8 9">
    <name type="scientific">Thermogymnomonas acidicola</name>
    <dbReference type="NCBI Taxonomy" id="399579"/>
    <lineage>
        <taxon>Archaea</taxon>
        <taxon>Methanobacteriati</taxon>
        <taxon>Thermoplasmatota</taxon>
        <taxon>Thermoplasmata</taxon>
        <taxon>Thermoplasmatales</taxon>
        <taxon>Thermogymnomonas</taxon>
    </lineage>
</organism>
<gene>
    <name evidence="8" type="ORF">GCM10007108_09380</name>
</gene>
<evidence type="ECO:0000313" key="8">
    <source>
        <dbReference type="EMBL" id="GGM73502.1"/>
    </source>
</evidence>
<comment type="caution">
    <text evidence="8">The sequence shown here is derived from an EMBL/GenBank/DDBJ whole genome shotgun (WGS) entry which is preliminary data.</text>
</comment>
<comment type="subcellular location">
    <subcellularLocation>
        <location evidence="1">Cell membrane</location>
        <topology evidence="1">Multi-pass membrane protein</topology>
    </subcellularLocation>
</comment>
<feature type="domain" description="Type II secretion system protein GspF" evidence="7">
    <location>
        <begin position="81"/>
        <end position="209"/>
    </location>
</feature>
<feature type="transmembrane region" description="Helical" evidence="6">
    <location>
        <begin position="267"/>
        <end position="286"/>
    </location>
</feature>
<feature type="transmembrane region" description="Helical" evidence="6">
    <location>
        <begin position="292"/>
        <end position="312"/>
    </location>
</feature>
<keyword evidence="2" id="KW-1003">Cell membrane</keyword>
<evidence type="ECO:0000256" key="3">
    <source>
        <dbReference type="ARBA" id="ARBA00022692"/>
    </source>
</evidence>
<dbReference type="GO" id="GO:0005886">
    <property type="term" value="C:plasma membrane"/>
    <property type="evidence" value="ECO:0007669"/>
    <property type="project" value="UniProtKB-SubCell"/>
</dbReference>
<accession>A0AA37BS26</accession>
<dbReference type="Pfam" id="PF00482">
    <property type="entry name" value="T2SSF"/>
    <property type="match status" value="1"/>
</dbReference>
<feature type="transmembrane region" description="Helical" evidence="6">
    <location>
        <begin position="434"/>
        <end position="459"/>
    </location>
</feature>
<proteinExistence type="predicted"/>
<dbReference type="InterPro" id="IPR056569">
    <property type="entry name" value="ArlJ-like"/>
</dbReference>
<evidence type="ECO:0000313" key="9">
    <source>
        <dbReference type="Proteomes" id="UP000632195"/>
    </source>
</evidence>
<feature type="transmembrane region" description="Helical" evidence="6">
    <location>
        <begin position="195"/>
        <end position="216"/>
    </location>
</feature>
<feature type="transmembrane region" description="Helical" evidence="6">
    <location>
        <begin position="44"/>
        <end position="61"/>
    </location>
</feature>
<reference evidence="8" key="1">
    <citation type="journal article" date="2014" name="Int. J. Syst. Evol. Microbiol.">
        <title>Complete genome sequence of Corynebacterium casei LMG S-19264T (=DSM 44701T), isolated from a smear-ripened cheese.</title>
        <authorList>
            <consortium name="US DOE Joint Genome Institute (JGI-PGF)"/>
            <person name="Walter F."/>
            <person name="Albersmeier A."/>
            <person name="Kalinowski J."/>
            <person name="Ruckert C."/>
        </authorList>
    </citation>
    <scope>NUCLEOTIDE SEQUENCE</scope>
    <source>
        <strain evidence="8">JCM 13583</strain>
    </source>
</reference>
<evidence type="ECO:0000256" key="1">
    <source>
        <dbReference type="ARBA" id="ARBA00004651"/>
    </source>
</evidence>
<keyword evidence="9" id="KW-1185">Reference proteome</keyword>
<dbReference type="InterPro" id="IPR018076">
    <property type="entry name" value="T2SS_GspF_dom"/>
</dbReference>
<dbReference type="EMBL" id="BMNY01000001">
    <property type="protein sequence ID" value="GGM73502.1"/>
    <property type="molecule type" value="Genomic_DNA"/>
</dbReference>
<feature type="transmembrane region" description="Helical" evidence="6">
    <location>
        <begin position="526"/>
        <end position="547"/>
    </location>
</feature>
<dbReference type="AlphaFoldDB" id="A0AA37BS26"/>
<feature type="transmembrane region" description="Helical" evidence="6">
    <location>
        <begin position="20"/>
        <end position="38"/>
    </location>
</feature>
<evidence type="ECO:0000256" key="5">
    <source>
        <dbReference type="ARBA" id="ARBA00023136"/>
    </source>
</evidence>
<evidence type="ECO:0000256" key="4">
    <source>
        <dbReference type="ARBA" id="ARBA00022989"/>
    </source>
</evidence>
<dbReference type="PANTHER" id="PTHR35402">
    <property type="entry name" value="INTEGRAL MEMBRANE PROTEIN-RELATED"/>
    <property type="match status" value="1"/>
</dbReference>
<keyword evidence="8" id="KW-0966">Cell projection</keyword>
<evidence type="ECO:0000259" key="7">
    <source>
        <dbReference type="Pfam" id="PF00482"/>
    </source>
</evidence>
<dbReference type="Proteomes" id="UP000632195">
    <property type="component" value="Unassembled WGS sequence"/>
</dbReference>
<keyword evidence="8" id="KW-0282">Flagellum</keyword>
<protein>
    <submittedName>
        <fullName evidence="8">Flagellar assembly protein FlaJ</fullName>
    </submittedName>
</protein>
<keyword evidence="8" id="KW-0969">Cilium</keyword>
<feature type="transmembrane region" description="Helical" evidence="6">
    <location>
        <begin position="479"/>
        <end position="505"/>
    </location>
</feature>
<feature type="transmembrane region" description="Helical" evidence="6">
    <location>
        <begin position="222"/>
        <end position="246"/>
    </location>
</feature>
<evidence type="ECO:0000256" key="6">
    <source>
        <dbReference type="SAM" id="Phobius"/>
    </source>
</evidence>
<dbReference type="RefSeq" id="WP_188680737.1">
    <property type="nucleotide sequence ID" value="NZ_BMNY01000001.1"/>
</dbReference>
<reference evidence="8" key="2">
    <citation type="submission" date="2022-09" db="EMBL/GenBank/DDBJ databases">
        <authorList>
            <person name="Sun Q."/>
            <person name="Ohkuma M."/>
        </authorList>
    </citation>
    <scope>NUCLEOTIDE SEQUENCE</scope>
    <source>
        <strain evidence="8">JCM 13583</strain>
    </source>
</reference>
<evidence type="ECO:0000256" key="2">
    <source>
        <dbReference type="ARBA" id="ARBA00022475"/>
    </source>
</evidence>
<name>A0AA37BS26_9ARCH</name>